<feature type="signal peptide" evidence="1">
    <location>
        <begin position="1"/>
        <end position="19"/>
    </location>
</feature>
<sequence length="47" mass="5608">MKFYLLLLLIGLAAEVTLSAKLLARSSRELTFRENRRYKRLVKRQLQ</sequence>
<comment type="caution">
    <text evidence="2">The sequence shown here is derived from an EMBL/GenBank/DDBJ whole genome shotgun (WGS) entry which is preliminary data.</text>
</comment>
<evidence type="ECO:0000313" key="4">
    <source>
        <dbReference type="Proteomes" id="UP000663829"/>
    </source>
</evidence>
<keyword evidence="1" id="KW-0732">Signal</keyword>
<accession>A0A814H8L6</accession>
<evidence type="ECO:0000256" key="1">
    <source>
        <dbReference type="SAM" id="SignalP"/>
    </source>
</evidence>
<dbReference type="Proteomes" id="UP000681722">
    <property type="component" value="Unassembled WGS sequence"/>
</dbReference>
<proteinExistence type="predicted"/>
<evidence type="ECO:0000313" key="3">
    <source>
        <dbReference type="EMBL" id="CAF3777679.1"/>
    </source>
</evidence>
<name>A0A814H8L6_9BILA</name>
<organism evidence="2 4">
    <name type="scientific">Didymodactylos carnosus</name>
    <dbReference type="NCBI Taxonomy" id="1234261"/>
    <lineage>
        <taxon>Eukaryota</taxon>
        <taxon>Metazoa</taxon>
        <taxon>Spiralia</taxon>
        <taxon>Gnathifera</taxon>
        <taxon>Rotifera</taxon>
        <taxon>Eurotatoria</taxon>
        <taxon>Bdelloidea</taxon>
        <taxon>Philodinida</taxon>
        <taxon>Philodinidae</taxon>
        <taxon>Didymodactylos</taxon>
    </lineage>
</organism>
<feature type="non-terminal residue" evidence="2">
    <location>
        <position position="47"/>
    </location>
</feature>
<reference evidence="2" key="1">
    <citation type="submission" date="2021-02" db="EMBL/GenBank/DDBJ databases">
        <authorList>
            <person name="Nowell W R."/>
        </authorList>
    </citation>
    <scope>NUCLEOTIDE SEQUENCE</scope>
</reference>
<dbReference type="Proteomes" id="UP000663829">
    <property type="component" value="Unassembled WGS sequence"/>
</dbReference>
<gene>
    <name evidence="2" type="ORF">GPM918_LOCUS14032</name>
    <name evidence="3" type="ORF">SRO942_LOCUS14032</name>
</gene>
<dbReference type="EMBL" id="CAJNOQ010003320">
    <property type="protein sequence ID" value="CAF1006421.1"/>
    <property type="molecule type" value="Genomic_DNA"/>
</dbReference>
<protein>
    <submittedName>
        <fullName evidence="2">Uncharacterized protein</fullName>
    </submittedName>
</protein>
<feature type="chain" id="PRO_5035600393" evidence="1">
    <location>
        <begin position="20"/>
        <end position="47"/>
    </location>
</feature>
<keyword evidence="4" id="KW-1185">Reference proteome</keyword>
<dbReference type="AlphaFoldDB" id="A0A814H8L6"/>
<evidence type="ECO:0000313" key="2">
    <source>
        <dbReference type="EMBL" id="CAF1006421.1"/>
    </source>
</evidence>
<dbReference type="EMBL" id="CAJOBC010003320">
    <property type="protein sequence ID" value="CAF3777679.1"/>
    <property type="molecule type" value="Genomic_DNA"/>
</dbReference>